<reference evidence="1 2" key="1">
    <citation type="submission" date="2018-06" db="EMBL/GenBank/DDBJ databases">
        <title>Complete Genomes of Monosporascus.</title>
        <authorList>
            <person name="Robinson A.J."/>
            <person name="Natvig D.O."/>
        </authorList>
    </citation>
    <scope>NUCLEOTIDE SEQUENCE [LARGE SCALE GENOMIC DNA]</scope>
    <source>
        <strain evidence="1 2">CBS 110550</strain>
    </source>
</reference>
<dbReference type="InterPro" id="IPR036987">
    <property type="entry name" value="SRA-YDG_sf"/>
</dbReference>
<dbReference type="STRING" id="155417.A0A4Q4SYT2"/>
<dbReference type="InterPro" id="IPR015947">
    <property type="entry name" value="PUA-like_sf"/>
</dbReference>
<evidence type="ECO:0000313" key="1">
    <source>
        <dbReference type="EMBL" id="RYO87798.1"/>
    </source>
</evidence>
<accession>A0A4Q4SYT2</accession>
<comment type="caution">
    <text evidence="1">The sequence shown here is derived from an EMBL/GenBank/DDBJ whole genome shotgun (WGS) entry which is preliminary data.</text>
</comment>
<name>A0A4Q4SYT2_9PEZI</name>
<keyword evidence="2" id="KW-1185">Reference proteome</keyword>
<dbReference type="AlphaFoldDB" id="A0A4Q4SYT2"/>
<dbReference type="EMBL" id="QJNU01000741">
    <property type="protein sequence ID" value="RYO87798.1"/>
    <property type="molecule type" value="Genomic_DNA"/>
</dbReference>
<sequence>MLASAPASKATLNYPTRQAIDRNTGVRQVLETLHLAPKLTLAFWADISNAKSLRRAQRGRFREQYFMLDQHRCAVLLNSRLKDVSFETALGYDLGKWQTPASDPVSELEGNLQFKPGQGYTLKSVWAPQAGTRYDGLYTIEQYGTKLNSKTNTHRLELMLERVADQKSIEDIMGIPKPSQLDDWKLFEKLEGGQDTVDAGRSK</sequence>
<organism evidence="1 2">
    <name type="scientific">Monosporascus ibericus</name>
    <dbReference type="NCBI Taxonomy" id="155417"/>
    <lineage>
        <taxon>Eukaryota</taxon>
        <taxon>Fungi</taxon>
        <taxon>Dikarya</taxon>
        <taxon>Ascomycota</taxon>
        <taxon>Pezizomycotina</taxon>
        <taxon>Sordariomycetes</taxon>
        <taxon>Xylariomycetidae</taxon>
        <taxon>Xylariales</taxon>
        <taxon>Xylariales incertae sedis</taxon>
        <taxon>Monosporascus</taxon>
    </lineage>
</organism>
<dbReference type="Proteomes" id="UP000293360">
    <property type="component" value="Unassembled WGS sequence"/>
</dbReference>
<gene>
    <name evidence="1" type="ORF">DL764_008820</name>
</gene>
<proteinExistence type="predicted"/>
<dbReference type="SUPFAM" id="SSF88697">
    <property type="entry name" value="PUA domain-like"/>
    <property type="match status" value="1"/>
</dbReference>
<dbReference type="OrthoDB" id="3244603at2759"/>
<evidence type="ECO:0000313" key="2">
    <source>
        <dbReference type="Proteomes" id="UP000293360"/>
    </source>
</evidence>
<dbReference type="Gene3D" id="2.30.280.10">
    <property type="entry name" value="SRA-YDG"/>
    <property type="match status" value="1"/>
</dbReference>
<protein>
    <submittedName>
        <fullName evidence="1">Uncharacterized protein</fullName>
    </submittedName>
</protein>